<accession>A0A0Y0NF29</accession>
<dbReference type="InterPro" id="IPR036271">
    <property type="entry name" value="Tet_transcr_reg_TetR-rel_C_sf"/>
</dbReference>
<evidence type="ECO:0000256" key="4">
    <source>
        <dbReference type="ARBA" id="ARBA00023163"/>
    </source>
</evidence>
<dbReference type="SUPFAM" id="SSF46689">
    <property type="entry name" value="Homeodomain-like"/>
    <property type="match status" value="1"/>
</dbReference>
<evidence type="ECO:0000256" key="2">
    <source>
        <dbReference type="ARBA" id="ARBA00023015"/>
    </source>
</evidence>
<evidence type="ECO:0000256" key="1">
    <source>
        <dbReference type="ARBA" id="ARBA00022491"/>
    </source>
</evidence>
<dbReference type="InterPro" id="IPR050109">
    <property type="entry name" value="HTH-type_TetR-like_transc_reg"/>
</dbReference>
<dbReference type="InterPro" id="IPR001647">
    <property type="entry name" value="HTH_TetR"/>
</dbReference>
<evidence type="ECO:0000313" key="7">
    <source>
        <dbReference type="EMBL" id="AMB59851.1"/>
    </source>
</evidence>
<evidence type="ECO:0000256" key="3">
    <source>
        <dbReference type="ARBA" id="ARBA00023125"/>
    </source>
</evidence>
<dbReference type="Proteomes" id="UP000058305">
    <property type="component" value="Chromosome"/>
</dbReference>
<dbReference type="PANTHER" id="PTHR30055">
    <property type="entry name" value="HTH-TYPE TRANSCRIPTIONAL REGULATOR RUTR"/>
    <property type="match status" value="1"/>
</dbReference>
<feature type="domain" description="HTH tetR-type" evidence="6">
    <location>
        <begin position="15"/>
        <end position="75"/>
    </location>
</feature>
<dbReference type="PROSITE" id="PS50977">
    <property type="entry name" value="HTH_TETR_2"/>
    <property type="match status" value="1"/>
</dbReference>
<dbReference type="KEGG" id="mvd:AWU67_14395"/>
<evidence type="ECO:0000259" key="6">
    <source>
        <dbReference type="PROSITE" id="PS50977"/>
    </source>
</evidence>
<dbReference type="InterPro" id="IPR009057">
    <property type="entry name" value="Homeodomain-like_sf"/>
</dbReference>
<dbReference type="GO" id="GO:0003700">
    <property type="term" value="F:DNA-binding transcription factor activity"/>
    <property type="evidence" value="ECO:0007669"/>
    <property type="project" value="TreeGrafter"/>
</dbReference>
<proteinExistence type="predicted"/>
<feature type="DNA-binding region" description="H-T-H motif" evidence="5">
    <location>
        <begin position="38"/>
        <end position="57"/>
    </location>
</feature>
<gene>
    <name evidence="7" type="ORF">AWU67_14395</name>
</gene>
<dbReference type="SUPFAM" id="SSF48498">
    <property type="entry name" value="Tetracyclin repressor-like, C-terminal domain"/>
    <property type="match status" value="1"/>
</dbReference>
<dbReference type="EMBL" id="CP014145">
    <property type="protein sequence ID" value="AMB59851.1"/>
    <property type="molecule type" value="Genomic_DNA"/>
</dbReference>
<keyword evidence="2" id="KW-0805">Transcription regulation</keyword>
<keyword evidence="4" id="KW-0804">Transcription</keyword>
<dbReference type="AlphaFoldDB" id="A0A0Y0NF29"/>
<reference evidence="8" key="2">
    <citation type="submission" date="2016-01" db="EMBL/GenBank/DDBJ databases">
        <title>First complete genome sequence of a species in the genus Microterricola, an extremophilic cold active enzyme producing strain ERGS5:02 isolated from Sikkim Himalaya.</title>
        <authorList>
            <person name="Kumar R."/>
            <person name="Singh D."/>
            <person name="Swarnkar M.K."/>
        </authorList>
    </citation>
    <scope>NUCLEOTIDE SEQUENCE [LARGE SCALE GENOMIC DNA]</scope>
    <source>
        <strain evidence="8">ERGS5:02</strain>
    </source>
</reference>
<evidence type="ECO:0000256" key="5">
    <source>
        <dbReference type="PROSITE-ProRule" id="PRU00335"/>
    </source>
</evidence>
<dbReference type="InterPro" id="IPR039538">
    <property type="entry name" value="BetI_C"/>
</dbReference>
<reference evidence="7 8" key="1">
    <citation type="journal article" date="2016" name="J. Biotechnol.">
        <title>First complete genome sequence of a species in the genus Microterricola, an extremophilic cold active enzyme producing bacterial strain ERGS5:02 isolated from Sikkim Himalaya.</title>
        <authorList>
            <person name="Himanshu"/>
            <person name="Swarnkar M.K."/>
            <person name="Singh D."/>
            <person name="Kumar R."/>
        </authorList>
    </citation>
    <scope>NUCLEOTIDE SEQUENCE [LARGE SCALE GENOMIC DNA]</scope>
    <source>
        <strain evidence="7 8">ERGS5:02</strain>
    </source>
</reference>
<dbReference type="Pfam" id="PF00440">
    <property type="entry name" value="TetR_N"/>
    <property type="match status" value="1"/>
</dbReference>
<evidence type="ECO:0000313" key="8">
    <source>
        <dbReference type="Proteomes" id="UP000058305"/>
    </source>
</evidence>
<organism evidence="7 8">
    <name type="scientific">Microterricola viridarii</name>
    <dbReference type="NCBI Taxonomy" id="412690"/>
    <lineage>
        <taxon>Bacteria</taxon>
        <taxon>Bacillati</taxon>
        <taxon>Actinomycetota</taxon>
        <taxon>Actinomycetes</taxon>
        <taxon>Micrococcales</taxon>
        <taxon>Microbacteriaceae</taxon>
        <taxon>Microterricola</taxon>
    </lineage>
</organism>
<keyword evidence="1" id="KW-0678">Repressor</keyword>
<dbReference type="Gene3D" id="1.10.357.10">
    <property type="entry name" value="Tetracycline Repressor, domain 2"/>
    <property type="match status" value="1"/>
</dbReference>
<dbReference type="OrthoDB" id="4548508at2"/>
<sequence>MSTPPPRVRTRKPPAQRSAEIFAAACALAREGGLSTLALRAVAQRAGVAPGLVAHYGSGMDNLVAAVFSELVANELVEVQTWVDTGTSSAQRLALLIDTVLGGDRDDLTLVWVDAWSLGRHNPALSVAIDTQMNAWHALLAEIITEGRRTGEFTTDDPDAIAWQLLGMLDGLSAHALARGTDSAPFIERLASAAELLVGAKPGAVTTQQAG</sequence>
<keyword evidence="8" id="KW-1185">Reference proteome</keyword>
<keyword evidence="3 5" id="KW-0238">DNA-binding</keyword>
<name>A0A0Y0NF29_9MICO</name>
<dbReference type="GO" id="GO:0000976">
    <property type="term" value="F:transcription cis-regulatory region binding"/>
    <property type="evidence" value="ECO:0007669"/>
    <property type="project" value="TreeGrafter"/>
</dbReference>
<dbReference type="RefSeq" id="WP_067230555.1">
    <property type="nucleotide sequence ID" value="NZ_CP014145.1"/>
</dbReference>
<dbReference type="PANTHER" id="PTHR30055:SF234">
    <property type="entry name" value="HTH-TYPE TRANSCRIPTIONAL REGULATOR BETI"/>
    <property type="match status" value="1"/>
</dbReference>
<protein>
    <submittedName>
        <fullName evidence="7">TetR family transcriptional regulator</fullName>
    </submittedName>
</protein>
<dbReference type="Pfam" id="PF13977">
    <property type="entry name" value="TetR_C_6"/>
    <property type="match status" value="1"/>
</dbReference>